<gene>
    <name evidence="1" type="ORF">RI048_21255</name>
</gene>
<name>A0ABU2ERI1_9BURK</name>
<accession>A0ABU2ERI1</accession>
<organism evidence="1 2">
    <name type="scientific">Herbaspirillum huttiense subsp. lycopersici</name>
    <dbReference type="NCBI Taxonomy" id="3074428"/>
    <lineage>
        <taxon>Bacteria</taxon>
        <taxon>Pseudomonadati</taxon>
        <taxon>Pseudomonadota</taxon>
        <taxon>Betaproteobacteria</taxon>
        <taxon>Burkholderiales</taxon>
        <taxon>Oxalobacteraceae</taxon>
        <taxon>Herbaspirillum</taxon>
    </lineage>
</organism>
<proteinExistence type="predicted"/>
<reference evidence="1" key="1">
    <citation type="submission" date="2023-09" db="EMBL/GenBank/DDBJ databases">
        <title>Description of first Herbaspirillum huttiense subsp. nephrolepsisexaltata and Herbaspirillum huttiense subsp. lycopersicon.</title>
        <authorList>
            <person name="Poudel M."/>
            <person name="Sharma A."/>
            <person name="Goss E."/>
            <person name="Tapia J.H."/>
            <person name="Harmon C.M."/>
            <person name="Jones J.B."/>
        </authorList>
    </citation>
    <scope>NUCLEOTIDE SEQUENCE</scope>
    <source>
        <strain evidence="1">SE1</strain>
    </source>
</reference>
<sequence length="101" mass="11270">MENDPPNESTLQERVDDLELLITHLQDALTVMSAKLAVQGYAISALLRSQPENQKFSELLTKVVAFLLSGERTSPGPDYEYYVTEQLNAFLDAAEGIRPEN</sequence>
<evidence type="ECO:0000313" key="1">
    <source>
        <dbReference type="EMBL" id="MDR9850774.1"/>
    </source>
</evidence>
<comment type="caution">
    <text evidence="1">The sequence shown here is derived from an EMBL/GenBank/DDBJ whole genome shotgun (WGS) entry which is preliminary data.</text>
</comment>
<dbReference type="RefSeq" id="WP_310841109.1">
    <property type="nucleotide sequence ID" value="NZ_JAVLSJ010000012.1"/>
</dbReference>
<protein>
    <submittedName>
        <fullName evidence="1">Uncharacterized protein</fullName>
    </submittedName>
</protein>
<evidence type="ECO:0000313" key="2">
    <source>
        <dbReference type="Proteomes" id="UP001246576"/>
    </source>
</evidence>
<dbReference type="EMBL" id="JAVLSJ010000012">
    <property type="protein sequence ID" value="MDR9850774.1"/>
    <property type="molecule type" value="Genomic_DNA"/>
</dbReference>
<dbReference type="Proteomes" id="UP001246576">
    <property type="component" value="Unassembled WGS sequence"/>
</dbReference>
<keyword evidence="2" id="KW-1185">Reference proteome</keyword>